<gene>
    <name evidence="2" type="ORF">Ddye_029700</name>
</gene>
<dbReference type="InterPro" id="IPR012337">
    <property type="entry name" value="RNaseH-like_sf"/>
</dbReference>
<dbReference type="GO" id="GO:0046983">
    <property type="term" value="F:protein dimerization activity"/>
    <property type="evidence" value="ECO:0007669"/>
    <property type="project" value="InterPro"/>
</dbReference>
<dbReference type="AlphaFoldDB" id="A0AAD9WM16"/>
<dbReference type="PANTHER" id="PTHR23272:SF161">
    <property type="entry name" value="ZINC FINGER BED DOMAIN-CONTAINING PROTEIN RICESLEEPER 1-LIKE"/>
    <property type="match status" value="1"/>
</dbReference>
<dbReference type="Proteomes" id="UP001280121">
    <property type="component" value="Unassembled WGS sequence"/>
</dbReference>
<protein>
    <recommendedName>
        <fullName evidence="1">HAT C-terminal dimerisation domain-containing protein</fullName>
    </recommendedName>
</protein>
<proteinExistence type="predicted"/>
<dbReference type="Pfam" id="PF05699">
    <property type="entry name" value="Dimer_Tnp_hAT"/>
    <property type="match status" value="1"/>
</dbReference>
<keyword evidence="3" id="KW-1185">Reference proteome</keyword>
<sequence length="212" mass="23803">MLKSALPYASEINSFYNLNTANDTQHEKLTEDSRFIFNALKVFSTTLGEALGLSETDVAEHLGTLKSQIFKVQAQRRHNETDASSATILTTIETHEDFLNKTITSHTSRSSSQSQSQHNKRNSFPILSRLACDVLTIPVSIVSSEQVFSTAGRIIEDRRCSLNPDAVEALMYLRDWENARIRRQHQLVNEELIDDFSNLTIDESSGSNQPAN</sequence>
<evidence type="ECO:0000259" key="1">
    <source>
        <dbReference type="Pfam" id="PF05699"/>
    </source>
</evidence>
<dbReference type="EMBL" id="JANJYI010000009">
    <property type="protein sequence ID" value="KAK2634908.1"/>
    <property type="molecule type" value="Genomic_DNA"/>
</dbReference>
<name>A0AAD9WM16_9ROSI</name>
<evidence type="ECO:0000313" key="3">
    <source>
        <dbReference type="Proteomes" id="UP001280121"/>
    </source>
</evidence>
<dbReference type="PANTHER" id="PTHR23272">
    <property type="entry name" value="BED FINGER-RELATED"/>
    <property type="match status" value="1"/>
</dbReference>
<reference evidence="2" key="1">
    <citation type="journal article" date="2023" name="Plant J.">
        <title>Genome sequences and population genomics provide insights into the demographic history, inbreeding, and mutation load of two 'living fossil' tree species of Dipteronia.</title>
        <authorList>
            <person name="Feng Y."/>
            <person name="Comes H.P."/>
            <person name="Chen J."/>
            <person name="Zhu S."/>
            <person name="Lu R."/>
            <person name="Zhang X."/>
            <person name="Li P."/>
            <person name="Qiu J."/>
            <person name="Olsen K.M."/>
            <person name="Qiu Y."/>
        </authorList>
    </citation>
    <scope>NUCLEOTIDE SEQUENCE</scope>
    <source>
        <strain evidence="2">KIB01</strain>
    </source>
</reference>
<dbReference type="InterPro" id="IPR008906">
    <property type="entry name" value="HATC_C_dom"/>
</dbReference>
<evidence type="ECO:0000313" key="2">
    <source>
        <dbReference type="EMBL" id="KAK2634908.1"/>
    </source>
</evidence>
<dbReference type="SUPFAM" id="SSF53098">
    <property type="entry name" value="Ribonuclease H-like"/>
    <property type="match status" value="1"/>
</dbReference>
<organism evidence="2 3">
    <name type="scientific">Dipteronia dyeriana</name>
    <dbReference type="NCBI Taxonomy" id="168575"/>
    <lineage>
        <taxon>Eukaryota</taxon>
        <taxon>Viridiplantae</taxon>
        <taxon>Streptophyta</taxon>
        <taxon>Embryophyta</taxon>
        <taxon>Tracheophyta</taxon>
        <taxon>Spermatophyta</taxon>
        <taxon>Magnoliopsida</taxon>
        <taxon>eudicotyledons</taxon>
        <taxon>Gunneridae</taxon>
        <taxon>Pentapetalae</taxon>
        <taxon>rosids</taxon>
        <taxon>malvids</taxon>
        <taxon>Sapindales</taxon>
        <taxon>Sapindaceae</taxon>
        <taxon>Hippocastanoideae</taxon>
        <taxon>Acereae</taxon>
        <taxon>Dipteronia</taxon>
    </lineage>
</organism>
<accession>A0AAD9WM16</accession>
<comment type="caution">
    <text evidence="2">The sequence shown here is derived from an EMBL/GenBank/DDBJ whole genome shotgun (WGS) entry which is preliminary data.</text>
</comment>
<feature type="domain" description="HAT C-terminal dimerisation" evidence="1">
    <location>
        <begin position="119"/>
        <end position="176"/>
    </location>
</feature>